<evidence type="ECO:0000313" key="2">
    <source>
        <dbReference type="EMBL" id="EKX34691.1"/>
    </source>
</evidence>
<dbReference type="EnsemblProtists" id="EKX34691">
    <property type="protein sequence ID" value="EKX34691"/>
    <property type="gene ID" value="GUITHDRAFT_155655"/>
</dbReference>
<dbReference type="HOGENOM" id="CLU_2364094_0_0_1"/>
<dbReference type="GeneID" id="17291415"/>
<gene>
    <name evidence="2" type="ORF">GUITHDRAFT_155655</name>
</gene>
<dbReference type="AlphaFoldDB" id="L1IEJ3"/>
<name>L1IEJ3_GUITC</name>
<feature type="signal peptide" evidence="1">
    <location>
        <begin position="1"/>
        <end position="30"/>
    </location>
</feature>
<reference evidence="4" key="2">
    <citation type="submission" date="2012-11" db="EMBL/GenBank/DDBJ databases">
        <authorList>
            <person name="Kuo A."/>
            <person name="Curtis B.A."/>
            <person name="Tanifuji G."/>
            <person name="Burki F."/>
            <person name="Gruber A."/>
            <person name="Irimia M."/>
            <person name="Maruyama S."/>
            <person name="Arias M.C."/>
            <person name="Ball S.G."/>
            <person name="Gile G.H."/>
            <person name="Hirakawa Y."/>
            <person name="Hopkins J.F."/>
            <person name="Rensing S.A."/>
            <person name="Schmutz J."/>
            <person name="Symeonidi A."/>
            <person name="Elias M."/>
            <person name="Eveleigh R.J."/>
            <person name="Herman E.K."/>
            <person name="Klute M.J."/>
            <person name="Nakayama T."/>
            <person name="Obornik M."/>
            <person name="Reyes-Prieto A."/>
            <person name="Armbrust E.V."/>
            <person name="Aves S.J."/>
            <person name="Beiko R.G."/>
            <person name="Coutinho P."/>
            <person name="Dacks J.B."/>
            <person name="Durnford D.G."/>
            <person name="Fast N.M."/>
            <person name="Green B.R."/>
            <person name="Grisdale C."/>
            <person name="Hempe F."/>
            <person name="Henrissat B."/>
            <person name="Hoppner M.P."/>
            <person name="Ishida K.-I."/>
            <person name="Kim E."/>
            <person name="Koreny L."/>
            <person name="Kroth P.G."/>
            <person name="Liu Y."/>
            <person name="Malik S.-B."/>
            <person name="Maier U.G."/>
            <person name="McRose D."/>
            <person name="Mock T."/>
            <person name="Neilson J.A."/>
            <person name="Onodera N.T."/>
            <person name="Poole A.M."/>
            <person name="Pritham E.J."/>
            <person name="Richards T.A."/>
            <person name="Rocap G."/>
            <person name="Roy S.W."/>
            <person name="Sarai C."/>
            <person name="Schaack S."/>
            <person name="Shirato S."/>
            <person name="Slamovits C.H."/>
            <person name="Spencer D.F."/>
            <person name="Suzuki S."/>
            <person name="Worden A.Z."/>
            <person name="Zauner S."/>
            <person name="Barry K."/>
            <person name="Bell C."/>
            <person name="Bharti A.K."/>
            <person name="Crow J.A."/>
            <person name="Grimwood J."/>
            <person name="Kramer R."/>
            <person name="Lindquist E."/>
            <person name="Lucas S."/>
            <person name="Salamov A."/>
            <person name="McFadden G.I."/>
            <person name="Lane C.E."/>
            <person name="Keeling P.J."/>
            <person name="Gray M.W."/>
            <person name="Grigoriev I.V."/>
            <person name="Archibald J.M."/>
        </authorList>
    </citation>
    <scope>NUCLEOTIDE SEQUENCE</scope>
    <source>
        <strain evidence="4">CCMP2712</strain>
    </source>
</reference>
<dbReference type="PaxDb" id="55529-EKX34691"/>
<dbReference type="Proteomes" id="UP000011087">
    <property type="component" value="Unassembled WGS sequence"/>
</dbReference>
<keyword evidence="1" id="KW-0732">Signal</keyword>
<evidence type="ECO:0000313" key="3">
    <source>
        <dbReference type="EnsemblProtists" id="EKX34691"/>
    </source>
</evidence>
<dbReference type="KEGG" id="gtt:GUITHDRAFT_155655"/>
<dbReference type="RefSeq" id="XP_005821671.1">
    <property type="nucleotide sequence ID" value="XM_005821614.1"/>
</dbReference>
<accession>L1IEJ3</accession>
<dbReference type="PROSITE" id="PS51257">
    <property type="entry name" value="PROKAR_LIPOPROTEIN"/>
    <property type="match status" value="1"/>
</dbReference>
<evidence type="ECO:0008006" key="5">
    <source>
        <dbReference type="Google" id="ProtNLM"/>
    </source>
</evidence>
<sequence>MHAPASKLQARASLVFAYSFLFPIHSLTLACPRGVGKQQRCPQLHFRLIPHPCLYLVSHPILLFSSLPPLVSLSAFLDPDLALSNLLEVRGVCWTR</sequence>
<proteinExistence type="predicted"/>
<evidence type="ECO:0000313" key="4">
    <source>
        <dbReference type="Proteomes" id="UP000011087"/>
    </source>
</evidence>
<organism evidence="2">
    <name type="scientific">Guillardia theta (strain CCMP2712)</name>
    <name type="common">Cryptophyte</name>
    <dbReference type="NCBI Taxonomy" id="905079"/>
    <lineage>
        <taxon>Eukaryota</taxon>
        <taxon>Cryptophyceae</taxon>
        <taxon>Pyrenomonadales</taxon>
        <taxon>Geminigeraceae</taxon>
        <taxon>Guillardia</taxon>
    </lineage>
</organism>
<evidence type="ECO:0000256" key="1">
    <source>
        <dbReference type="SAM" id="SignalP"/>
    </source>
</evidence>
<protein>
    <recommendedName>
        <fullName evidence="5">Secreted protein</fullName>
    </recommendedName>
</protein>
<keyword evidence="4" id="KW-1185">Reference proteome</keyword>
<reference evidence="3" key="3">
    <citation type="submission" date="2016-03" db="UniProtKB">
        <authorList>
            <consortium name="EnsemblProtists"/>
        </authorList>
    </citation>
    <scope>IDENTIFICATION</scope>
</reference>
<dbReference type="EMBL" id="JH993104">
    <property type="protein sequence ID" value="EKX34691.1"/>
    <property type="molecule type" value="Genomic_DNA"/>
</dbReference>
<reference evidence="2 4" key="1">
    <citation type="journal article" date="2012" name="Nature">
        <title>Algal genomes reveal evolutionary mosaicism and the fate of nucleomorphs.</title>
        <authorList>
            <consortium name="DOE Joint Genome Institute"/>
            <person name="Curtis B.A."/>
            <person name="Tanifuji G."/>
            <person name="Burki F."/>
            <person name="Gruber A."/>
            <person name="Irimia M."/>
            <person name="Maruyama S."/>
            <person name="Arias M.C."/>
            <person name="Ball S.G."/>
            <person name="Gile G.H."/>
            <person name="Hirakawa Y."/>
            <person name="Hopkins J.F."/>
            <person name="Kuo A."/>
            <person name="Rensing S.A."/>
            <person name="Schmutz J."/>
            <person name="Symeonidi A."/>
            <person name="Elias M."/>
            <person name="Eveleigh R.J."/>
            <person name="Herman E.K."/>
            <person name="Klute M.J."/>
            <person name="Nakayama T."/>
            <person name="Obornik M."/>
            <person name="Reyes-Prieto A."/>
            <person name="Armbrust E.V."/>
            <person name="Aves S.J."/>
            <person name="Beiko R.G."/>
            <person name="Coutinho P."/>
            <person name="Dacks J.B."/>
            <person name="Durnford D.G."/>
            <person name="Fast N.M."/>
            <person name="Green B.R."/>
            <person name="Grisdale C.J."/>
            <person name="Hempel F."/>
            <person name="Henrissat B."/>
            <person name="Hoppner M.P."/>
            <person name="Ishida K."/>
            <person name="Kim E."/>
            <person name="Koreny L."/>
            <person name="Kroth P.G."/>
            <person name="Liu Y."/>
            <person name="Malik S.B."/>
            <person name="Maier U.G."/>
            <person name="McRose D."/>
            <person name="Mock T."/>
            <person name="Neilson J.A."/>
            <person name="Onodera N.T."/>
            <person name="Poole A.M."/>
            <person name="Pritham E.J."/>
            <person name="Richards T.A."/>
            <person name="Rocap G."/>
            <person name="Roy S.W."/>
            <person name="Sarai C."/>
            <person name="Schaack S."/>
            <person name="Shirato S."/>
            <person name="Slamovits C.H."/>
            <person name="Spencer D.F."/>
            <person name="Suzuki S."/>
            <person name="Worden A.Z."/>
            <person name="Zauner S."/>
            <person name="Barry K."/>
            <person name="Bell C."/>
            <person name="Bharti A.K."/>
            <person name="Crow J.A."/>
            <person name="Grimwood J."/>
            <person name="Kramer R."/>
            <person name="Lindquist E."/>
            <person name="Lucas S."/>
            <person name="Salamov A."/>
            <person name="McFadden G.I."/>
            <person name="Lane C.E."/>
            <person name="Keeling P.J."/>
            <person name="Gray M.W."/>
            <person name="Grigoriev I.V."/>
            <person name="Archibald J.M."/>
        </authorList>
    </citation>
    <scope>NUCLEOTIDE SEQUENCE</scope>
    <source>
        <strain evidence="2 4">CCMP2712</strain>
    </source>
</reference>
<feature type="chain" id="PRO_5008769929" description="Secreted protein" evidence="1">
    <location>
        <begin position="31"/>
        <end position="96"/>
    </location>
</feature>